<sequence>MAEINERASTSSPPVPSTPAPTPHIRQLADNMYDKVGQFLNTQIQGTVEEYKLLENMNLTTAQRYVDMKVVAEKVATKLDVLNEKYESLRPWLTQIDAMDESTRRLEEATIILEQYVSALEDKLKNAAAELIFIRYNRFFSRKIPPTLHFTFNFVKRPIFLSRKSEIDARMHKIVKSKPIIYMQFRRMTTPLIDEYRKKATFDWKKLKTTIEGEEHVALKEEIYKRLEACPEFKRDYRVLSREEQREVNYRRWRKIVEMDLFTDPYADIERFHALSEVLEQYDQGLSGRLFLHANVFGAAVQSMGTERHAKLLERIHNNEVVGCFCLTEVSHGSNTAEMQTTATFDAGELVFDTPNDGAIKCWAGNLSHSSTHAVVFAKLIVGGKNEGLHAFCLQIRNPETFESLPGITIGDMGGKPGVWNGVENGWMEFKGHRAPLLALLNKGCDVTPDGRYVTSYKSASERQSVSLGTLSVGRLGIIAKGMMACQMGSTIAIRYSVARRQFGPTKGCENEVPVLEYPMQQYRLFPYLAASFVIRIFHRRFVEHFTEYMIRVMQGDKSEEMAEFSKEVHALSSGAKPVSTWFGVEALGEARKACGGHGYLHLSRLNELRNDNDPSQTYEGENFMILQQSSNILLAKAQAGQNVKTPMNTMNFFNSKPTKFSGWSEDVVKDALDAYKFLLFYTLRISSEDADRLKKAGKNSFDVRNDIQVHRALTLSISYTEHTIIDWAHQFLDTVEDRDVREVLRKCVSLYALFVLERHLATLYIAGYATGGEFGEQLRQKLREHVAALKDEALALVDAVAPPDFVLNSALGTADGKAYEHIMKEFRAHTDERPAWLADLGQLLKKNAQKSSKL</sequence>
<keyword evidence="8" id="KW-0276">Fatty acid metabolism</keyword>
<feature type="region of interest" description="Disordered" evidence="12">
    <location>
        <begin position="1"/>
        <end position="23"/>
    </location>
</feature>
<dbReference type="InterPro" id="IPR055060">
    <property type="entry name" value="ACOX_C_alpha1"/>
</dbReference>
<evidence type="ECO:0000256" key="8">
    <source>
        <dbReference type="ARBA" id="ARBA00022832"/>
    </source>
</evidence>
<evidence type="ECO:0000256" key="5">
    <source>
        <dbReference type="ARBA" id="ARBA00008468"/>
    </source>
</evidence>
<reference evidence="15" key="1">
    <citation type="submission" date="2020-10" db="EMBL/GenBank/DDBJ databases">
        <authorList>
            <person name="Kikuchi T."/>
        </authorList>
    </citation>
    <scope>NUCLEOTIDE SEQUENCE</scope>
    <source>
        <strain evidence="15">NKZ352</strain>
    </source>
</reference>
<evidence type="ECO:0000256" key="9">
    <source>
        <dbReference type="ARBA" id="ARBA00023002"/>
    </source>
</evidence>
<feature type="domain" description="Acyl-CoA oxidase C-alpha1" evidence="14">
    <location>
        <begin position="469"/>
        <end position="635"/>
    </location>
</feature>
<dbReference type="PANTHER" id="PTHR10909">
    <property type="entry name" value="ELECTRON TRANSPORT OXIDOREDUCTASE"/>
    <property type="match status" value="1"/>
</dbReference>
<dbReference type="Proteomes" id="UP000835052">
    <property type="component" value="Unassembled WGS sequence"/>
</dbReference>
<dbReference type="GO" id="GO:0071949">
    <property type="term" value="F:FAD binding"/>
    <property type="evidence" value="ECO:0007669"/>
    <property type="project" value="InterPro"/>
</dbReference>
<dbReference type="SUPFAM" id="SSF56645">
    <property type="entry name" value="Acyl-CoA dehydrogenase NM domain-like"/>
    <property type="match status" value="1"/>
</dbReference>
<gene>
    <name evidence="15" type="ORF">CAUJ_LOCUS10137</name>
</gene>
<evidence type="ECO:0000256" key="3">
    <source>
        <dbReference type="ARBA" id="ARBA00005189"/>
    </source>
</evidence>
<name>A0A8S1HIG4_9PELO</name>
<dbReference type="InterPro" id="IPR012258">
    <property type="entry name" value="Acyl-CoA_oxidase"/>
</dbReference>
<keyword evidence="16" id="KW-1185">Reference proteome</keyword>
<dbReference type="EMBL" id="CAJGYM010000042">
    <property type="protein sequence ID" value="CAD6194218.1"/>
    <property type="molecule type" value="Genomic_DNA"/>
</dbReference>
<keyword evidence="9" id="KW-0560">Oxidoreductase</keyword>
<comment type="similarity">
    <text evidence="5">Belongs to the BLOC1S2 family.</text>
</comment>
<dbReference type="PANTHER" id="PTHR10909:SF390">
    <property type="entry name" value="PEROXISOMAL ACYL-COENZYME A OXIDASE 3"/>
    <property type="match status" value="1"/>
</dbReference>
<proteinExistence type="inferred from homology"/>
<dbReference type="InterPro" id="IPR002655">
    <property type="entry name" value="Acyl-CoA_oxidase_C"/>
</dbReference>
<evidence type="ECO:0000256" key="4">
    <source>
        <dbReference type="ARBA" id="ARBA00006288"/>
    </source>
</evidence>
<dbReference type="FunFam" id="1.20.140.10:FF:000010">
    <property type="entry name" value="Acyl-coenzyme A oxidase"/>
    <property type="match status" value="1"/>
</dbReference>
<comment type="pathway">
    <text evidence="3">Lipid metabolism.</text>
</comment>
<keyword evidence="11" id="KW-0576">Peroxisome</keyword>
<accession>A0A8S1HIG4</accession>
<keyword evidence="7" id="KW-0274">FAD</keyword>
<dbReference type="GO" id="GO:0005777">
    <property type="term" value="C:peroxisome"/>
    <property type="evidence" value="ECO:0007669"/>
    <property type="project" value="UniProtKB-SubCell"/>
</dbReference>
<dbReference type="Pfam" id="PF01756">
    <property type="entry name" value="ACOX"/>
    <property type="match status" value="1"/>
</dbReference>
<evidence type="ECO:0000256" key="1">
    <source>
        <dbReference type="ARBA" id="ARBA00001974"/>
    </source>
</evidence>
<dbReference type="GO" id="GO:0055088">
    <property type="term" value="P:lipid homeostasis"/>
    <property type="evidence" value="ECO:0007669"/>
    <property type="project" value="TreeGrafter"/>
</dbReference>
<dbReference type="Gene3D" id="1.20.140.10">
    <property type="entry name" value="Butyryl-CoA Dehydrogenase, subunit A, domain 3"/>
    <property type="match status" value="2"/>
</dbReference>
<evidence type="ECO:0000259" key="13">
    <source>
        <dbReference type="Pfam" id="PF01756"/>
    </source>
</evidence>
<evidence type="ECO:0000313" key="16">
    <source>
        <dbReference type="Proteomes" id="UP000835052"/>
    </source>
</evidence>
<dbReference type="InterPro" id="IPR019269">
    <property type="entry name" value="BLOC1_su2"/>
</dbReference>
<dbReference type="GO" id="GO:0016402">
    <property type="term" value="F:pristanoyl-CoA oxidase activity"/>
    <property type="evidence" value="ECO:0007669"/>
    <property type="project" value="TreeGrafter"/>
</dbReference>
<dbReference type="OrthoDB" id="538336at2759"/>
<evidence type="ECO:0000256" key="11">
    <source>
        <dbReference type="ARBA" id="ARBA00023140"/>
    </source>
</evidence>
<evidence type="ECO:0000313" key="15">
    <source>
        <dbReference type="EMBL" id="CAD6194218.1"/>
    </source>
</evidence>
<dbReference type="InterPro" id="IPR037069">
    <property type="entry name" value="AcylCoA_DH/ox_N_sf"/>
</dbReference>
<feature type="domain" description="Acyl-CoA oxidase C-terminal" evidence="13">
    <location>
        <begin position="670"/>
        <end position="836"/>
    </location>
</feature>
<dbReference type="InterPro" id="IPR009100">
    <property type="entry name" value="AcylCoA_DH/oxidase_NM_dom_sf"/>
</dbReference>
<dbReference type="SUPFAM" id="SSF47203">
    <property type="entry name" value="Acyl-CoA dehydrogenase C-terminal domain-like"/>
    <property type="match status" value="2"/>
</dbReference>
<dbReference type="InterPro" id="IPR046373">
    <property type="entry name" value="Acyl-CoA_Oxase/DH_mid-dom_sf"/>
</dbReference>
<evidence type="ECO:0000259" key="14">
    <source>
        <dbReference type="Pfam" id="PF22924"/>
    </source>
</evidence>
<dbReference type="GO" id="GO:0033540">
    <property type="term" value="P:fatty acid beta-oxidation using acyl-CoA oxidase"/>
    <property type="evidence" value="ECO:0007669"/>
    <property type="project" value="TreeGrafter"/>
</dbReference>
<dbReference type="FunFam" id="1.20.140.10:FF:000007">
    <property type="entry name" value="Acyl-coenzyme A oxidase"/>
    <property type="match status" value="1"/>
</dbReference>
<dbReference type="Pfam" id="PF10046">
    <property type="entry name" value="BLOC1_2"/>
    <property type="match status" value="1"/>
</dbReference>
<dbReference type="GO" id="GO:0005504">
    <property type="term" value="F:fatty acid binding"/>
    <property type="evidence" value="ECO:0007669"/>
    <property type="project" value="TreeGrafter"/>
</dbReference>
<comment type="subcellular location">
    <subcellularLocation>
        <location evidence="2">Peroxisome</location>
    </subcellularLocation>
</comment>
<protein>
    <recommendedName>
        <fullName evidence="17">Acyl-coenzyme A oxidase</fullName>
    </recommendedName>
</protein>
<keyword evidence="6" id="KW-0285">Flavoprotein</keyword>
<dbReference type="Pfam" id="PF22924">
    <property type="entry name" value="ACOX_C_alpha1"/>
    <property type="match status" value="1"/>
</dbReference>
<dbReference type="InterPro" id="IPR036250">
    <property type="entry name" value="AcylCo_DH-like_C"/>
</dbReference>
<evidence type="ECO:0000256" key="12">
    <source>
        <dbReference type="SAM" id="MobiDB-lite"/>
    </source>
</evidence>
<feature type="compositionally biased region" description="Pro residues" evidence="12">
    <location>
        <begin position="13"/>
        <end position="22"/>
    </location>
</feature>
<comment type="similarity">
    <text evidence="4">Belongs to the acyl-CoA oxidase family.</text>
</comment>
<evidence type="ECO:0000256" key="6">
    <source>
        <dbReference type="ARBA" id="ARBA00022630"/>
    </source>
</evidence>
<comment type="caution">
    <text evidence="15">The sequence shown here is derived from an EMBL/GenBank/DDBJ whole genome shotgun (WGS) entry which is preliminary data.</text>
</comment>
<dbReference type="AlphaFoldDB" id="A0A8S1HIG4"/>
<evidence type="ECO:0000256" key="10">
    <source>
        <dbReference type="ARBA" id="ARBA00023098"/>
    </source>
</evidence>
<dbReference type="Gene3D" id="1.10.540.10">
    <property type="entry name" value="Acyl-CoA dehydrogenase/oxidase, N-terminal domain"/>
    <property type="match status" value="1"/>
</dbReference>
<keyword evidence="10" id="KW-0443">Lipid metabolism</keyword>
<dbReference type="FunFam" id="2.40.110.10:FF:000040">
    <property type="entry name" value="Acyl-coenzyme A oxidase"/>
    <property type="match status" value="1"/>
</dbReference>
<organism evidence="15 16">
    <name type="scientific">Caenorhabditis auriculariae</name>
    <dbReference type="NCBI Taxonomy" id="2777116"/>
    <lineage>
        <taxon>Eukaryota</taxon>
        <taxon>Metazoa</taxon>
        <taxon>Ecdysozoa</taxon>
        <taxon>Nematoda</taxon>
        <taxon>Chromadorea</taxon>
        <taxon>Rhabditida</taxon>
        <taxon>Rhabditina</taxon>
        <taxon>Rhabditomorpha</taxon>
        <taxon>Rhabditoidea</taxon>
        <taxon>Rhabditidae</taxon>
        <taxon>Peloderinae</taxon>
        <taxon>Caenorhabditis</taxon>
    </lineage>
</organism>
<dbReference type="Gene3D" id="2.40.110.10">
    <property type="entry name" value="Butyryl-CoA Dehydrogenase, subunit A, domain 2"/>
    <property type="match status" value="1"/>
</dbReference>
<evidence type="ECO:0000256" key="2">
    <source>
        <dbReference type="ARBA" id="ARBA00004275"/>
    </source>
</evidence>
<evidence type="ECO:0008006" key="17">
    <source>
        <dbReference type="Google" id="ProtNLM"/>
    </source>
</evidence>
<comment type="cofactor">
    <cofactor evidence="1">
        <name>FAD</name>
        <dbReference type="ChEBI" id="CHEBI:57692"/>
    </cofactor>
</comment>
<evidence type="ECO:0000256" key="7">
    <source>
        <dbReference type="ARBA" id="ARBA00022827"/>
    </source>
</evidence>